<dbReference type="Proteomes" id="UP001185737">
    <property type="component" value="Unassembled WGS sequence"/>
</dbReference>
<name>A0ABU4CNA8_RHOJO</name>
<dbReference type="EMBL" id="JAWLKA010000022">
    <property type="protein sequence ID" value="MDV6285056.1"/>
    <property type="molecule type" value="Genomic_DNA"/>
</dbReference>
<accession>A0ABU4CNA8</accession>
<protein>
    <recommendedName>
        <fullName evidence="3">DUF3263 domain-containing protein</fullName>
    </recommendedName>
</protein>
<evidence type="ECO:0000313" key="2">
    <source>
        <dbReference type="Proteomes" id="UP001185737"/>
    </source>
</evidence>
<gene>
    <name evidence="1" type="ORF">R3Q59_31755</name>
</gene>
<evidence type="ECO:0008006" key="3">
    <source>
        <dbReference type="Google" id="ProtNLM"/>
    </source>
</evidence>
<dbReference type="RefSeq" id="WP_317570725.1">
    <property type="nucleotide sequence ID" value="NZ_JAWLKA010000022.1"/>
</dbReference>
<sequence>MDSFDAAILEFARRWSPFGEPRSEDVLVEFGMTTDRYDEHLTRIHDEGPRDLPAG</sequence>
<keyword evidence="2" id="KW-1185">Reference proteome</keyword>
<reference evidence="1 2" key="1">
    <citation type="submission" date="2023-10" db="EMBL/GenBank/DDBJ databases">
        <title>Development of a sustainable strategy for remediation of hydrocarbon-contaminated territories based on the waste exchange concept.</title>
        <authorList>
            <person name="Krivoruchko A."/>
        </authorList>
    </citation>
    <scope>NUCLEOTIDE SEQUENCE [LARGE SCALE GENOMIC DNA]</scope>
    <source>
        <strain evidence="1 2">IEGM 60</strain>
    </source>
</reference>
<comment type="caution">
    <text evidence="1">The sequence shown here is derived from an EMBL/GenBank/DDBJ whole genome shotgun (WGS) entry which is preliminary data.</text>
</comment>
<proteinExistence type="predicted"/>
<evidence type="ECO:0000313" key="1">
    <source>
        <dbReference type="EMBL" id="MDV6285056.1"/>
    </source>
</evidence>
<organism evidence="1 2">
    <name type="scientific">Rhodococcus jostii</name>
    <dbReference type="NCBI Taxonomy" id="132919"/>
    <lineage>
        <taxon>Bacteria</taxon>
        <taxon>Bacillati</taxon>
        <taxon>Actinomycetota</taxon>
        <taxon>Actinomycetes</taxon>
        <taxon>Mycobacteriales</taxon>
        <taxon>Nocardiaceae</taxon>
        <taxon>Rhodococcus</taxon>
    </lineage>
</organism>